<gene>
    <name evidence="2" type="ORF">FG486_04870</name>
</gene>
<dbReference type="AlphaFoldDB" id="A0A7V8RBY7"/>
<reference evidence="2 3" key="1">
    <citation type="journal article" date="1994" name="Int. J. Syst. Bacteriol.">
        <title>Phylogenetic positions of novel aerobic, bacteriochlorophyll a-containing bacteria and description of Roseococcus thiosulfatophilus gen. nov., sp. nov., Erythromicrobium ramosum gen. nov., sp. nov., and Erythrobacter litoralis sp. nov.</title>
        <authorList>
            <person name="Yurkov V."/>
            <person name="Stackebrandt E."/>
            <person name="Holmes A."/>
            <person name="Fuerst J.A."/>
            <person name="Hugenholtz P."/>
            <person name="Golecki J."/>
            <person name="Gad'on N."/>
            <person name="Gorlenko V.M."/>
            <person name="Kompantseva E.I."/>
            <person name="Drews G."/>
        </authorList>
    </citation>
    <scope>NUCLEOTIDE SEQUENCE [LARGE SCALE GENOMIC DNA]</scope>
    <source>
        <strain evidence="2 3">KR-99</strain>
    </source>
</reference>
<protein>
    <submittedName>
        <fullName evidence="2">Uncharacterized protein</fullName>
    </submittedName>
</protein>
<dbReference type="Gene3D" id="2.30.30.110">
    <property type="match status" value="1"/>
</dbReference>
<dbReference type="RefSeq" id="WP_181266644.1">
    <property type="nucleotide sequence ID" value="NZ_BAAAGB010000002.1"/>
</dbReference>
<dbReference type="Proteomes" id="UP000589292">
    <property type="component" value="Unassembled WGS sequence"/>
</dbReference>
<proteinExistence type="predicted"/>
<organism evidence="2 3">
    <name type="scientific">Sphingomonas ursincola</name>
    <dbReference type="NCBI Taxonomy" id="56361"/>
    <lineage>
        <taxon>Bacteria</taxon>
        <taxon>Pseudomonadati</taxon>
        <taxon>Pseudomonadota</taxon>
        <taxon>Alphaproteobacteria</taxon>
        <taxon>Sphingomonadales</taxon>
        <taxon>Sphingomonadaceae</taxon>
        <taxon>Sphingomonas</taxon>
    </lineage>
</organism>
<sequence length="245" mass="26694">MPNDVNSEDQPSMAVPFPTEAELFAAGYVAIPTEEELLAQGYVPIDFSNMPDVADLVTEAGHPFPFHHEIIKAGYVPISRRERRIVSRPRMGQMYWIDFPHDAYAPEFVNEHPGIVIRAANSLHDTCIILPVTSAQQKAGTNFHQLSKNPNPKGQAEGRIAYVVCDHLYTVNINRLRPLVHNGKAVFPKVEPNDLTAIFVIVQKVLGAAFAPARTAVAAGAAPGQAQPAAPPKPLGPNTLTLKKK</sequence>
<comment type="caution">
    <text evidence="2">The sequence shown here is derived from an EMBL/GenBank/DDBJ whole genome shotgun (WGS) entry which is preliminary data.</text>
</comment>
<name>A0A7V8RBY7_9SPHN</name>
<feature type="region of interest" description="Disordered" evidence="1">
    <location>
        <begin position="221"/>
        <end position="245"/>
    </location>
</feature>
<dbReference type="Pfam" id="PF02452">
    <property type="entry name" value="PemK_toxin"/>
    <property type="match status" value="1"/>
</dbReference>
<keyword evidence="3" id="KW-1185">Reference proteome</keyword>
<accession>A0A7V8RBY7</accession>
<dbReference type="GO" id="GO:0003677">
    <property type="term" value="F:DNA binding"/>
    <property type="evidence" value="ECO:0007669"/>
    <property type="project" value="InterPro"/>
</dbReference>
<dbReference type="SUPFAM" id="SSF50118">
    <property type="entry name" value="Cell growth inhibitor/plasmid maintenance toxic component"/>
    <property type="match status" value="1"/>
</dbReference>
<dbReference type="EMBL" id="VDES01000001">
    <property type="protein sequence ID" value="MBA1373660.1"/>
    <property type="molecule type" value="Genomic_DNA"/>
</dbReference>
<dbReference type="InterPro" id="IPR003477">
    <property type="entry name" value="PemK-like"/>
</dbReference>
<dbReference type="InterPro" id="IPR011067">
    <property type="entry name" value="Plasmid_toxin/cell-grow_inhib"/>
</dbReference>
<evidence type="ECO:0000256" key="1">
    <source>
        <dbReference type="SAM" id="MobiDB-lite"/>
    </source>
</evidence>
<evidence type="ECO:0000313" key="2">
    <source>
        <dbReference type="EMBL" id="MBA1373660.1"/>
    </source>
</evidence>
<evidence type="ECO:0000313" key="3">
    <source>
        <dbReference type="Proteomes" id="UP000589292"/>
    </source>
</evidence>